<evidence type="ECO:0000256" key="2">
    <source>
        <dbReference type="ARBA" id="ARBA00007741"/>
    </source>
</evidence>
<feature type="compositionally biased region" description="Low complexity" evidence="6">
    <location>
        <begin position="176"/>
        <end position="195"/>
    </location>
</feature>
<evidence type="ECO:0000313" key="8">
    <source>
        <dbReference type="EMBL" id="SON77777.1"/>
    </source>
</evidence>
<reference evidence="7" key="3">
    <citation type="submission" date="2015-04" db="EMBL/GenBank/DDBJ databases">
        <authorList>
            <person name="Harrison J.W."/>
            <person name="Aritua V."/>
            <person name="Sapp M."/>
            <person name="Smith J."/>
            <person name="Studholme D.J."/>
        </authorList>
    </citation>
    <scope>NUCLEOTIDE SEQUENCE</scope>
    <source>
        <strain evidence="7">NCPPB 1138</strain>
    </source>
</reference>
<evidence type="ECO:0000256" key="1">
    <source>
        <dbReference type="ARBA" id="ARBA00004613"/>
    </source>
</evidence>
<evidence type="ECO:0000313" key="10">
    <source>
        <dbReference type="Proteomes" id="UP000234181"/>
    </source>
</evidence>
<keyword evidence="10" id="KW-1185">Reference proteome</keyword>
<dbReference type="Proteomes" id="UP000234181">
    <property type="component" value="Unassembled WGS sequence"/>
</dbReference>
<sequence length="683" mass="74546">MKLLESIIQGEIYTSEQYAACVTAKSAAYAPRMKDANRPDDTAPVQHPQSNGRVSDMLREVTLAASELLPADAGELRESNMAPLDKTGAIVQRAVNDAAMGNAHNLAFALKMQSEARADAFSNIRLAIQGHRMTQVEAISPLHEQLMTKSALDPRHEMALSSSASGPKHGLGALASPPTQSDPSPAPDPDTSTPSWVPSTPADVDAIKINSLEDLKAYYAQYAADYKVLAAYVQENTETDPTGCEEKIQVFASKYSAPLIVNAGIDPAYASVALGGDWRIHEFNLPGKGTFEAYQLNLDTVQAYLDDQAFCNRLQDDRDAAACLWQASGGSDYSLSGTPPSYSEASAALEKVEASFNKNNHVSVLPDNLPEFYTISPDPAGGYFVYPSEKFKETINSFNDYLAAWRAYYGGGIPEDNQTFNKTDEKYNPSALKDIDPAYGLVGKWLGQSIDNEAWLSKITQYMSTLFESWNPDVARANANLDSLERSDAAQYGGLYATIGAAKAAIVDNYGNLISEYMSYTQSATDLVADLSKYVKATDDGSKVTFNADDLRSEIQQKIDSLSQWSLTTPGTSLLSVNDWNKELSGNFIATKNADATTTLRLDLTNLIGMRDSLAEYSNADISVTQYNAWYSGFSSEKDNVQNLSQSIAEKYSRMNSAFDNLVRMMSSTISALLESEAKYFQW</sequence>
<proteinExistence type="inferred from homology"/>
<dbReference type="GO" id="GO:0005576">
    <property type="term" value="C:extracellular region"/>
    <property type="evidence" value="ECO:0007669"/>
    <property type="project" value="UniProtKB-SubCell"/>
</dbReference>
<organism evidence="7 9">
    <name type="scientific">Xanthomonas campestris pv. phaseoli</name>
    <dbReference type="NCBI Taxonomy" id="317013"/>
    <lineage>
        <taxon>Bacteria</taxon>
        <taxon>Pseudomonadati</taxon>
        <taxon>Pseudomonadota</taxon>
        <taxon>Gammaproteobacteria</taxon>
        <taxon>Lysobacterales</taxon>
        <taxon>Lysobacteraceae</taxon>
        <taxon>Xanthomonas</taxon>
    </lineage>
</organism>
<dbReference type="Pfam" id="PF06511">
    <property type="entry name" value="T3SS_TC"/>
    <property type="match status" value="1"/>
</dbReference>
<dbReference type="KEGG" id="xph:XppCFBP6546_12505"/>
<dbReference type="Gene3D" id="1.20.1710.10">
    <property type="entry name" value="IpaD-like"/>
    <property type="match status" value="1"/>
</dbReference>
<dbReference type="AlphaFoldDB" id="A0AB34QG84"/>
<evidence type="ECO:0000256" key="6">
    <source>
        <dbReference type="SAM" id="MobiDB-lite"/>
    </source>
</evidence>
<reference evidence="7" key="1">
    <citation type="journal article" date="2015" name="Front. Microbiol.">
        <title>Genome sequencing reveals a new lineage associated with lablab bean and genetic exchange between pv. and subsp.</title>
        <authorList>
            <person name="Aritua V."/>
            <person name="Harrison J."/>
            <person name="Sapp M."/>
            <person name="Buruchara R."/>
            <person name="Smith J."/>
            <person name="Studholme D.J."/>
        </authorList>
    </citation>
    <scope>NUCLEOTIDE SEQUENCE</scope>
    <source>
        <strain evidence="7">NCPPB 1138</strain>
    </source>
</reference>
<dbReference type="RefSeq" id="WP_039571082.1">
    <property type="nucleotide sequence ID" value="NZ_CP020967.2"/>
</dbReference>
<dbReference type="EMBL" id="OCYT01000046">
    <property type="protein sequence ID" value="SON77777.1"/>
    <property type="molecule type" value="Genomic_DNA"/>
</dbReference>
<accession>A0AB34QG84</accession>
<evidence type="ECO:0000256" key="5">
    <source>
        <dbReference type="ARBA" id="ARBA00023054"/>
    </source>
</evidence>
<dbReference type="SUPFAM" id="SSF140693">
    <property type="entry name" value="IpaD-like"/>
    <property type="match status" value="1"/>
</dbReference>
<dbReference type="EMBL" id="JWTI02000045">
    <property type="protein sequence ID" value="KHS36390.1"/>
    <property type="molecule type" value="Genomic_DNA"/>
</dbReference>
<gene>
    <name evidence="8" type="primary">xipD</name>
    <name evidence="7" type="ORF">RN20_13975</name>
    <name evidence="8" type="ORF">XAP6984_140036</name>
</gene>
<keyword evidence="3" id="KW-0964">Secreted</keyword>
<dbReference type="InterPro" id="IPR036708">
    <property type="entry name" value="BipD-like_sf"/>
</dbReference>
<dbReference type="Proteomes" id="UP000031180">
    <property type="component" value="Unassembled WGS sequence"/>
</dbReference>
<comment type="caution">
    <text evidence="7">The sequence shown here is derived from an EMBL/GenBank/DDBJ whole genome shotgun (WGS) entry which is preliminary data.</text>
</comment>
<evidence type="ECO:0000256" key="4">
    <source>
        <dbReference type="ARBA" id="ARBA00023026"/>
    </source>
</evidence>
<evidence type="ECO:0000256" key="3">
    <source>
        <dbReference type="ARBA" id="ARBA00022525"/>
    </source>
</evidence>
<reference evidence="9" key="2">
    <citation type="submission" date="2015-04" db="EMBL/GenBank/DDBJ databases">
        <title>Genome sequencing of pathogens of bean.</title>
        <authorList>
            <person name="Harrison J.W."/>
            <person name="Aritua V."/>
            <person name="Sapp M."/>
            <person name="Smith J."/>
            <person name="Studholme D.J."/>
        </authorList>
    </citation>
    <scope>NUCLEOTIDE SEQUENCE [LARGE SCALE GENOMIC DNA]</scope>
    <source>
        <strain evidence="9">NCPPB 1138</strain>
    </source>
</reference>
<dbReference type="InterPro" id="IPR009483">
    <property type="entry name" value="IpaD/BipD/SipD"/>
</dbReference>
<evidence type="ECO:0000313" key="9">
    <source>
        <dbReference type="Proteomes" id="UP000031180"/>
    </source>
</evidence>
<keyword evidence="5" id="KW-0175">Coiled coil</keyword>
<protein>
    <submittedName>
        <fullName evidence="8">Xsa-invasion protein</fullName>
    </submittedName>
</protein>
<evidence type="ECO:0000313" key="7">
    <source>
        <dbReference type="EMBL" id="KHS36390.1"/>
    </source>
</evidence>
<reference evidence="8 10" key="4">
    <citation type="submission" date="2017-10" db="EMBL/GenBank/DDBJ databases">
        <authorList>
            <person name="Regsiter A."/>
            <person name="William W."/>
        </authorList>
    </citation>
    <scope>NUCLEOTIDE SEQUENCE [LARGE SCALE GENOMIC DNA]</scope>
    <source>
        <strain evidence="8 10">CFBP6984</strain>
    </source>
</reference>
<comment type="subcellular location">
    <subcellularLocation>
        <location evidence="1">Secreted</location>
    </subcellularLocation>
</comment>
<name>A0AB34QG84_XANCH</name>
<comment type="similarity">
    <text evidence="2">Belongs to the invasin protein D family.</text>
</comment>
<feature type="region of interest" description="Disordered" evidence="6">
    <location>
        <begin position="155"/>
        <end position="200"/>
    </location>
</feature>
<keyword evidence="4" id="KW-0843">Virulence</keyword>